<gene>
    <name evidence="6" type="primary">rsmG</name>
    <name evidence="7" type="ORF">B7R76_07355</name>
</gene>
<keyword evidence="2 6" id="KW-0698">rRNA processing</keyword>
<protein>
    <recommendedName>
        <fullName evidence="6">Ribosomal RNA small subunit methyltransferase G</fullName>
        <ecNumber evidence="6">2.1.1.-</ecNumber>
    </recommendedName>
    <alternativeName>
        <fullName evidence="6">16S rRNA 7-methylguanosine methyltransferase</fullName>
        <shortName evidence="6">16S rRNA m7G methyltransferase</shortName>
    </alternativeName>
</protein>
<dbReference type="HAMAP" id="MF_00074">
    <property type="entry name" value="16SrRNA_methyltr_G"/>
    <property type="match status" value="1"/>
</dbReference>
<feature type="binding site" evidence="6">
    <location>
        <position position="175"/>
    </location>
    <ligand>
        <name>S-adenosyl-L-methionine</name>
        <dbReference type="ChEBI" id="CHEBI:59789"/>
    </ligand>
</feature>
<evidence type="ECO:0000313" key="7">
    <source>
        <dbReference type="EMBL" id="PNH18135.1"/>
    </source>
</evidence>
<feature type="binding site" evidence="6">
    <location>
        <position position="105"/>
    </location>
    <ligand>
        <name>S-adenosyl-L-methionine</name>
        <dbReference type="ChEBI" id="CHEBI:59789"/>
    </ligand>
</feature>
<comment type="caution">
    <text evidence="6">Lacks conserved residue(s) required for the propagation of feature annotation.</text>
</comment>
<feature type="binding site" evidence="6">
    <location>
        <position position="110"/>
    </location>
    <ligand>
        <name>S-adenosyl-L-methionine</name>
        <dbReference type="ChEBI" id="CHEBI:59789"/>
    </ligand>
</feature>
<keyword evidence="5 6" id="KW-0949">S-adenosyl-L-methionine</keyword>
<evidence type="ECO:0000313" key="8">
    <source>
        <dbReference type="Proteomes" id="UP000236394"/>
    </source>
</evidence>
<feature type="binding site" evidence="6">
    <location>
        <begin position="156"/>
        <end position="157"/>
    </location>
    <ligand>
        <name>S-adenosyl-L-methionine</name>
        <dbReference type="ChEBI" id="CHEBI:59789"/>
    </ligand>
</feature>
<proteinExistence type="inferred from homology"/>
<dbReference type="Gene3D" id="3.40.50.150">
    <property type="entry name" value="Vaccinia Virus protein VP39"/>
    <property type="match status" value="1"/>
</dbReference>
<name>A0A2J8B050_9FIRM</name>
<comment type="caution">
    <text evidence="7">The sequence shown here is derived from an EMBL/GenBank/DDBJ whole genome shotgun (WGS) entry which is preliminary data.</text>
</comment>
<dbReference type="PANTHER" id="PTHR31760:SF0">
    <property type="entry name" value="S-ADENOSYL-L-METHIONINE-DEPENDENT METHYLTRANSFERASES SUPERFAMILY PROTEIN"/>
    <property type="match status" value="1"/>
</dbReference>
<dbReference type="EMBL" id="NBZD01000004">
    <property type="protein sequence ID" value="PNH18135.1"/>
    <property type="molecule type" value="Genomic_DNA"/>
</dbReference>
<evidence type="ECO:0000256" key="1">
    <source>
        <dbReference type="ARBA" id="ARBA00022490"/>
    </source>
</evidence>
<dbReference type="PANTHER" id="PTHR31760">
    <property type="entry name" value="S-ADENOSYL-L-METHIONINE-DEPENDENT METHYLTRANSFERASES SUPERFAMILY PROTEIN"/>
    <property type="match status" value="1"/>
</dbReference>
<keyword evidence="3 6" id="KW-0489">Methyltransferase</keyword>
<dbReference type="GO" id="GO:0070043">
    <property type="term" value="F:rRNA (guanine-N7-)-methyltransferase activity"/>
    <property type="evidence" value="ECO:0007669"/>
    <property type="project" value="UniProtKB-UniRule"/>
</dbReference>
<dbReference type="SUPFAM" id="SSF53335">
    <property type="entry name" value="S-adenosyl-L-methionine-dependent methyltransferases"/>
    <property type="match status" value="1"/>
</dbReference>
<evidence type="ECO:0000256" key="4">
    <source>
        <dbReference type="ARBA" id="ARBA00022679"/>
    </source>
</evidence>
<reference evidence="8" key="1">
    <citation type="submission" date="2017-04" db="EMBL/GenBank/DDBJ databases">
        <authorList>
            <person name="Bumgarner R.E."/>
            <person name="Fredricks D.N."/>
            <person name="Srinivasan S."/>
        </authorList>
    </citation>
    <scope>NUCLEOTIDE SEQUENCE [LARGE SCALE GENOMIC DNA]</scope>
    <source>
        <strain evidence="8">KA00405</strain>
    </source>
</reference>
<comment type="function">
    <text evidence="6">Specifically methylates the N7 position of a guanine in 16S rRNA.</text>
</comment>
<comment type="similarity">
    <text evidence="6">Belongs to the methyltransferase superfamily. RNA methyltransferase RsmG family.</text>
</comment>
<dbReference type="AlphaFoldDB" id="A0A2J8B050"/>
<evidence type="ECO:0000256" key="6">
    <source>
        <dbReference type="HAMAP-Rule" id="MF_00074"/>
    </source>
</evidence>
<comment type="subcellular location">
    <subcellularLocation>
        <location evidence="6">Cytoplasm</location>
    </subcellularLocation>
</comment>
<dbReference type="InterPro" id="IPR029063">
    <property type="entry name" value="SAM-dependent_MTases_sf"/>
</dbReference>
<evidence type="ECO:0000256" key="5">
    <source>
        <dbReference type="ARBA" id="ARBA00022691"/>
    </source>
</evidence>
<evidence type="ECO:0000256" key="2">
    <source>
        <dbReference type="ARBA" id="ARBA00022552"/>
    </source>
</evidence>
<dbReference type="Proteomes" id="UP000236394">
    <property type="component" value="Unassembled WGS sequence"/>
</dbReference>
<accession>A0A2J8B050</accession>
<dbReference type="PIRSF" id="PIRSF003078">
    <property type="entry name" value="GidB"/>
    <property type="match status" value="1"/>
</dbReference>
<sequence>MKPPLTPTEIETFADNLTANLDRLAEADNDMATLLNPEAKDKLKKYGIELIKTNRMMNLTALTEPIDVAVKHFADSLTLLPLLKNEFSKFASAHAADTYRWIDVGTGAGFPGLPVQALASIGELSLLDSLKKRLAFLNDLAGKLSVDNVRYIHARAEDAGRDKKYREHYSLAVARAVAPLPILCELCLPLVKQGGCFVAMKGPAAEVEMTEIKTEIRELGAETEAIRKFELPLTHDERCLIIFRKKKPTPAKFPRHTAKIYSK</sequence>
<keyword evidence="4 6" id="KW-0808">Transferase</keyword>
<dbReference type="GO" id="GO:0005829">
    <property type="term" value="C:cytosol"/>
    <property type="evidence" value="ECO:0007669"/>
    <property type="project" value="TreeGrafter"/>
</dbReference>
<dbReference type="FunFam" id="3.40.50.150:FF:000041">
    <property type="entry name" value="Ribosomal RNA small subunit methyltransferase G"/>
    <property type="match status" value="1"/>
</dbReference>
<keyword evidence="1 6" id="KW-0963">Cytoplasm</keyword>
<evidence type="ECO:0000256" key="3">
    <source>
        <dbReference type="ARBA" id="ARBA00022603"/>
    </source>
</evidence>
<organism evidence="7 8">
    <name type="scientific">Mageeibacillus indolicus</name>
    <dbReference type="NCBI Taxonomy" id="884684"/>
    <lineage>
        <taxon>Bacteria</taxon>
        <taxon>Bacillati</taxon>
        <taxon>Bacillota</taxon>
        <taxon>Clostridia</taxon>
        <taxon>Eubacteriales</taxon>
        <taxon>Oscillospiraceae</taxon>
        <taxon>Mageeibacillus</taxon>
    </lineage>
</organism>
<dbReference type="EC" id="2.1.1.-" evidence="6"/>
<dbReference type="InterPro" id="IPR003682">
    <property type="entry name" value="rRNA_ssu_MeTfrase_G"/>
</dbReference>
<dbReference type="RefSeq" id="WP_102892741.1">
    <property type="nucleotide sequence ID" value="NZ_NBZD01000004.1"/>
</dbReference>
<dbReference type="NCBIfam" id="TIGR00138">
    <property type="entry name" value="rsmG_gidB"/>
    <property type="match status" value="1"/>
</dbReference>
<dbReference type="Pfam" id="PF02527">
    <property type="entry name" value="GidB"/>
    <property type="match status" value="1"/>
</dbReference>